<dbReference type="Proteomes" id="UP000093355">
    <property type="component" value="Unassembled WGS sequence"/>
</dbReference>
<protein>
    <submittedName>
        <fullName evidence="1">Uncharacterized protein</fullName>
    </submittedName>
</protein>
<accession>A0A1B9NFJ9</accession>
<dbReference type="Pfam" id="PF14325">
    <property type="entry name" value="DUF4383"/>
    <property type="match status" value="1"/>
</dbReference>
<dbReference type="EMBL" id="LXMD01000013">
    <property type="protein sequence ID" value="OCG75375.1"/>
    <property type="molecule type" value="Genomic_DNA"/>
</dbReference>
<dbReference type="OrthoDB" id="572373at2"/>
<dbReference type="AlphaFoldDB" id="A0A1B9NFJ9"/>
<organism evidence="1 2">
    <name type="scientific">Microbacterium sediminis</name>
    <dbReference type="NCBI Taxonomy" id="904291"/>
    <lineage>
        <taxon>Bacteria</taxon>
        <taxon>Bacillati</taxon>
        <taxon>Actinomycetota</taxon>
        <taxon>Actinomycetes</taxon>
        <taxon>Micrococcales</taxon>
        <taxon>Microbacteriaceae</taxon>
        <taxon>Microbacterium</taxon>
    </lineage>
</organism>
<dbReference type="STRING" id="904291.A7J15_03040"/>
<gene>
    <name evidence="1" type="ORF">A7J15_03040</name>
</gene>
<keyword evidence="2" id="KW-1185">Reference proteome</keyword>
<evidence type="ECO:0000313" key="2">
    <source>
        <dbReference type="Proteomes" id="UP000093355"/>
    </source>
</evidence>
<dbReference type="RefSeq" id="WP_067024082.1">
    <property type="nucleotide sequence ID" value="NZ_CP038256.1"/>
</dbReference>
<evidence type="ECO:0000313" key="1">
    <source>
        <dbReference type="EMBL" id="OCG75375.1"/>
    </source>
</evidence>
<proteinExistence type="predicted"/>
<sequence>MSTARHADSGRFAETPVQKAALVYGIVFLIVGIGGFIPGLTTGIDTLRFAGHGSEAMLLGVFQVSILHNLVHVLYGAAGIAVARTWGASKQYLIWGGAVYAVLWLYGLLVPHDHGANFVPLNTADNWLHFALAVAMIGLGILLGRTQRPHRRGNGDEHLAV</sequence>
<name>A0A1B9NFJ9_9MICO</name>
<reference evidence="1 2" key="1">
    <citation type="submission" date="2016-05" db="EMBL/GenBank/DDBJ databases">
        <authorList>
            <person name="Lavstsen T."/>
            <person name="Jespersen J.S."/>
        </authorList>
    </citation>
    <scope>NUCLEOTIDE SEQUENCE [LARGE SCALE GENOMIC DNA]</scope>
    <source>
        <strain evidence="1 2">YLB-01</strain>
    </source>
</reference>
<comment type="caution">
    <text evidence="1">The sequence shown here is derived from an EMBL/GenBank/DDBJ whole genome shotgun (WGS) entry which is preliminary data.</text>
</comment>